<keyword evidence="3" id="KW-1185">Reference proteome</keyword>
<dbReference type="EMBL" id="JAPDRL010000082">
    <property type="protein sequence ID" value="KAJ9658827.1"/>
    <property type="molecule type" value="Genomic_DNA"/>
</dbReference>
<organism evidence="2 3">
    <name type="scientific">Coniosporium apollinis</name>
    <dbReference type="NCBI Taxonomy" id="61459"/>
    <lineage>
        <taxon>Eukaryota</taxon>
        <taxon>Fungi</taxon>
        <taxon>Dikarya</taxon>
        <taxon>Ascomycota</taxon>
        <taxon>Pezizomycotina</taxon>
        <taxon>Dothideomycetes</taxon>
        <taxon>Dothideomycetes incertae sedis</taxon>
        <taxon>Coniosporium</taxon>
    </lineage>
</organism>
<dbReference type="Proteomes" id="UP001172684">
    <property type="component" value="Unassembled WGS sequence"/>
</dbReference>
<gene>
    <name evidence="2" type="ORF">H2201_007608</name>
</gene>
<sequence length="387" mass="41781">MSGSSIRQLELCAKVHSLEKAKNMLNNITAERILGGKEITESSFRLTSKALTEIKQGKISYDNSWQSGRFHGQQFETDPFGLIAPPAFIYYSPEHMKGTLPLARAEPTPWTEVKGAPALQSTSSCKGKQTARTEMGDPVSPTKQRTHGAFHKRGGEEGNFGQESFMEVATKDCVEEDEEALFERSADTALRYSAAKNALQSKEQPTVISGAETTEYPASSSFAHHSVTFPHFKRRHTKSLIGQAATKQYQRLTLPSSGLPILEKDVVTLGEEMEPARLIDAQGAGEQAQAEFLESSAPQVPGTCQRARDVSTGAMLSVTVSSVQKNTQPAIELSMSSAQEALVSTAVGLGQIKAVSCNAFEPLPLPGSSGRVPALPPLEESNSADRR</sequence>
<name>A0ABQ9NLY7_9PEZI</name>
<accession>A0ABQ9NLY7</accession>
<evidence type="ECO:0000256" key="1">
    <source>
        <dbReference type="SAM" id="MobiDB-lite"/>
    </source>
</evidence>
<comment type="caution">
    <text evidence="2">The sequence shown here is derived from an EMBL/GenBank/DDBJ whole genome shotgun (WGS) entry which is preliminary data.</text>
</comment>
<feature type="region of interest" description="Disordered" evidence="1">
    <location>
        <begin position="363"/>
        <end position="387"/>
    </location>
</feature>
<protein>
    <submittedName>
        <fullName evidence="2">Uncharacterized protein</fullName>
    </submittedName>
</protein>
<proteinExistence type="predicted"/>
<reference evidence="2" key="1">
    <citation type="submission" date="2022-10" db="EMBL/GenBank/DDBJ databases">
        <title>Culturing micro-colonial fungi from biological soil crusts in the Mojave desert and describing Neophaeococcomyces mojavensis, and introducing the new genera and species Taxawa tesnikishii.</title>
        <authorList>
            <person name="Kurbessoian T."/>
            <person name="Stajich J.E."/>
        </authorList>
    </citation>
    <scope>NUCLEOTIDE SEQUENCE</scope>
    <source>
        <strain evidence="2">TK_1</strain>
    </source>
</reference>
<evidence type="ECO:0000313" key="3">
    <source>
        <dbReference type="Proteomes" id="UP001172684"/>
    </source>
</evidence>
<feature type="region of interest" description="Disordered" evidence="1">
    <location>
        <begin position="115"/>
        <end position="159"/>
    </location>
</feature>
<evidence type="ECO:0000313" key="2">
    <source>
        <dbReference type="EMBL" id="KAJ9658827.1"/>
    </source>
</evidence>
<feature type="compositionally biased region" description="Polar residues" evidence="1">
    <location>
        <begin position="119"/>
        <end position="132"/>
    </location>
</feature>